<dbReference type="Pfam" id="PF00246">
    <property type="entry name" value="Peptidase_M14"/>
    <property type="match status" value="1"/>
</dbReference>
<dbReference type="GO" id="GO:0008270">
    <property type="term" value="F:zinc ion binding"/>
    <property type="evidence" value="ECO:0007669"/>
    <property type="project" value="InterPro"/>
</dbReference>
<dbReference type="Proteomes" id="UP000238034">
    <property type="component" value="Unassembled WGS sequence"/>
</dbReference>
<dbReference type="Gene3D" id="3.40.630.10">
    <property type="entry name" value="Zn peptidases"/>
    <property type="match status" value="1"/>
</dbReference>
<evidence type="ECO:0000313" key="4">
    <source>
        <dbReference type="Proteomes" id="UP000238034"/>
    </source>
</evidence>
<keyword evidence="3" id="KW-0645">Protease</keyword>
<reference evidence="3 4" key="1">
    <citation type="submission" date="2018-03" db="EMBL/GenBank/DDBJ databases">
        <title>Genomic Encyclopedia of Type Strains, Phase III (KMG-III): the genomes of soil and plant-associated and newly described type strains.</title>
        <authorList>
            <person name="Whitman W."/>
        </authorList>
    </citation>
    <scope>NUCLEOTIDE SEQUENCE [LARGE SCALE GENOMIC DNA]</scope>
    <source>
        <strain evidence="3 4">CGMCC 1.9313</strain>
    </source>
</reference>
<keyword evidence="3" id="KW-0378">Hydrolase</keyword>
<dbReference type="GO" id="GO:0004181">
    <property type="term" value="F:metallocarboxypeptidase activity"/>
    <property type="evidence" value="ECO:0007669"/>
    <property type="project" value="InterPro"/>
</dbReference>
<dbReference type="EMBL" id="PVTH01000001">
    <property type="protein sequence ID" value="PRY55176.1"/>
    <property type="molecule type" value="Genomic_DNA"/>
</dbReference>
<gene>
    <name evidence="3" type="ORF">B0I27_101144</name>
</gene>
<evidence type="ECO:0000256" key="1">
    <source>
        <dbReference type="PROSITE-ProRule" id="PRU01379"/>
    </source>
</evidence>
<dbReference type="InterPro" id="IPR000834">
    <property type="entry name" value="Peptidase_M14"/>
</dbReference>
<dbReference type="AlphaFoldDB" id="A0A2T0UB63"/>
<protein>
    <submittedName>
        <fullName evidence="3">Zinc carboxypeptidase</fullName>
    </submittedName>
</protein>
<dbReference type="PROSITE" id="PS52035">
    <property type="entry name" value="PEPTIDASE_M14"/>
    <property type="match status" value="1"/>
</dbReference>
<organism evidence="3 4">
    <name type="scientific">Arcticibacter pallidicorallinus</name>
    <dbReference type="NCBI Taxonomy" id="1259464"/>
    <lineage>
        <taxon>Bacteria</taxon>
        <taxon>Pseudomonadati</taxon>
        <taxon>Bacteroidota</taxon>
        <taxon>Sphingobacteriia</taxon>
        <taxon>Sphingobacteriales</taxon>
        <taxon>Sphingobacteriaceae</taxon>
        <taxon>Arcticibacter</taxon>
    </lineage>
</organism>
<proteinExistence type="inferred from homology"/>
<dbReference type="GO" id="GO:0006508">
    <property type="term" value="P:proteolysis"/>
    <property type="evidence" value="ECO:0007669"/>
    <property type="project" value="InterPro"/>
</dbReference>
<evidence type="ECO:0000259" key="2">
    <source>
        <dbReference type="PROSITE" id="PS52035"/>
    </source>
</evidence>
<feature type="domain" description="Peptidase M14" evidence="2">
    <location>
        <begin position="40"/>
        <end position="307"/>
    </location>
</feature>
<sequence>MMRTKLLVTSAFITIGALVGFSLRREATRLAIEDTSIWQSYDRYQEQGIQHLMVKHTEIQPLINKHLASGLLRSGLQGTSVQGRSINHLVAGKGKTKVLLWSQMHGDESTATMALFDIFNFLSAADENDSFRRLLMEKLELHFVPMINPDGAELWKRRNAMDIDINRDARALTTPEGRFLMKVADEIKPRFGFNLHDQNALHSVGSSSKPATISFLAPAYNHARDMNETRENAAKMIILMNRTLQKYLPDQVAKYNDAHEPRGFGDTFQKKGISTILIESGGYLNDPQKQYIRKLNFYVLLSALHAIAKEAYEQEDVERYYSIPENGRFLFNVVIRNAEIVKDSLRYRTSVGINHYTSLDATRKRLNYRGAIDELADMHDNYGYHDVDAASLLSVPGKVIAMKKDEWEKLSLKSEAALLRQGYLYIRFSDQRSPTGPVPNRLLNLINGSPLSLSIALYQNANFVLAARDGKPAYAVVNGFLIDLNKEKISSLPNTYGY</sequence>
<dbReference type="SUPFAM" id="SSF53187">
    <property type="entry name" value="Zn-dependent exopeptidases"/>
    <property type="match status" value="1"/>
</dbReference>
<evidence type="ECO:0000313" key="3">
    <source>
        <dbReference type="EMBL" id="PRY55176.1"/>
    </source>
</evidence>
<keyword evidence="4" id="KW-1185">Reference proteome</keyword>
<keyword evidence="3" id="KW-0121">Carboxypeptidase</keyword>
<comment type="similarity">
    <text evidence="1">Belongs to the peptidase M14 family.</text>
</comment>
<name>A0A2T0UB63_9SPHI</name>
<accession>A0A2T0UB63</accession>
<dbReference type="RefSeq" id="WP_245925385.1">
    <property type="nucleotide sequence ID" value="NZ_PVTH01000001.1"/>
</dbReference>
<comment type="caution">
    <text evidence="3">The sequence shown here is derived from an EMBL/GenBank/DDBJ whole genome shotgun (WGS) entry which is preliminary data.</text>
</comment>
<feature type="active site" description="Proton donor/acceptor" evidence="1">
    <location>
        <position position="260"/>
    </location>
</feature>